<evidence type="ECO:0000313" key="13">
    <source>
        <dbReference type="EMBL" id="VFK34282.1"/>
    </source>
</evidence>
<evidence type="ECO:0000256" key="6">
    <source>
        <dbReference type="ARBA" id="ARBA00023316"/>
    </source>
</evidence>
<keyword evidence="7" id="KW-0963">Cytoplasm</keyword>
<dbReference type="SUPFAM" id="SSF53244">
    <property type="entry name" value="MurD-like peptide ligases, peptide-binding domain"/>
    <property type="match status" value="1"/>
</dbReference>
<evidence type="ECO:0000259" key="10">
    <source>
        <dbReference type="Pfam" id="PF02875"/>
    </source>
</evidence>
<comment type="PTM">
    <text evidence="7">Carboxylation is probably crucial for Mg(2+) binding and, consequently, for the gamma-phosphate positioning of ATP.</text>
</comment>
<dbReference type="GO" id="GO:0005737">
    <property type="term" value="C:cytoplasm"/>
    <property type="evidence" value="ECO:0007669"/>
    <property type="project" value="UniProtKB-SubCell"/>
</dbReference>
<dbReference type="PANTHER" id="PTHR23135">
    <property type="entry name" value="MUR LIGASE FAMILY MEMBER"/>
    <property type="match status" value="1"/>
</dbReference>
<dbReference type="EMBL" id="CAADFP010000256">
    <property type="protein sequence ID" value="VFK34282.1"/>
    <property type="molecule type" value="Genomic_DNA"/>
</dbReference>
<gene>
    <name evidence="7" type="primary">murE</name>
    <name evidence="12" type="ORF">BECKLPF1236A_GA0070988_101685</name>
    <name evidence="13" type="ORF">BECKLPF1236C_GA0070990_102563</name>
</gene>
<keyword evidence="7" id="KW-0547">Nucleotide-binding</keyword>
<keyword evidence="2 7" id="KW-0132">Cell division</keyword>
<dbReference type="GO" id="GO:0000287">
    <property type="term" value="F:magnesium ion binding"/>
    <property type="evidence" value="ECO:0007669"/>
    <property type="project" value="UniProtKB-UniRule"/>
</dbReference>
<dbReference type="Pfam" id="PF01225">
    <property type="entry name" value="Mur_ligase"/>
    <property type="match status" value="1"/>
</dbReference>
<evidence type="ECO:0000256" key="3">
    <source>
        <dbReference type="ARBA" id="ARBA00022960"/>
    </source>
</evidence>
<evidence type="ECO:0000313" key="12">
    <source>
        <dbReference type="EMBL" id="VFK17332.1"/>
    </source>
</evidence>
<evidence type="ECO:0000256" key="1">
    <source>
        <dbReference type="ARBA" id="ARBA00005898"/>
    </source>
</evidence>
<keyword evidence="7 13" id="KW-0436">Ligase</keyword>
<keyword evidence="5 7" id="KW-0131">Cell cycle</keyword>
<accession>A0A450XYB7</accession>
<feature type="binding site" evidence="7">
    <location>
        <position position="456"/>
    </location>
    <ligand>
        <name>meso-2,6-diaminopimelate</name>
        <dbReference type="ChEBI" id="CHEBI:57791"/>
    </ligand>
</feature>
<dbReference type="AlphaFoldDB" id="A0A450XYB7"/>
<comment type="pathway">
    <text evidence="7 8">Cell wall biogenesis; peptidoglycan biosynthesis.</text>
</comment>
<dbReference type="InterPro" id="IPR005761">
    <property type="entry name" value="UDP-N-AcMur-Glu-dNH2Pim_ligase"/>
</dbReference>
<feature type="domain" description="Mur ligase N-terminal catalytic" evidence="9">
    <location>
        <begin position="24"/>
        <end position="98"/>
    </location>
</feature>
<dbReference type="InterPro" id="IPR004101">
    <property type="entry name" value="Mur_ligase_C"/>
</dbReference>
<evidence type="ECO:0000259" key="9">
    <source>
        <dbReference type="Pfam" id="PF01225"/>
    </source>
</evidence>
<proteinExistence type="inferred from homology"/>
<dbReference type="InterPro" id="IPR013221">
    <property type="entry name" value="Mur_ligase_cen"/>
</dbReference>
<evidence type="ECO:0000256" key="5">
    <source>
        <dbReference type="ARBA" id="ARBA00023306"/>
    </source>
</evidence>
<dbReference type="EMBL" id="CAADFM010000168">
    <property type="protein sequence ID" value="VFK17332.1"/>
    <property type="molecule type" value="Genomic_DNA"/>
</dbReference>
<dbReference type="UniPathway" id="UPA00219"/>
<dbReference type="InterPro" id="IPR035911">
    <property type="entry name" value="MurE/MurF_N"/>
</dbReference>
<dbReference type="GO" id="GO:0071555">
    <property type="term" value="P:cell wall organization"/>
    <property type="evidence" value="ECO:0007669"/>
    <property type="project" value="UniProtKB-KW"/>
</dbReference>
<feature type="binding site" evidence="7">
    <location>
        <position position="189"/>
    </location>
    <ligand>
        <name>UDP-N-acetyl-alpha-D-muramoyl-L-alanyl-D-glutamate</name>
        <dbReference type="ChEBI" id="CHEBI:83900"/>
    </ligand>
</feature>
<comment type="subcellular location">
    <subcellularLocation>
        <location evidence="7 8">Cytoplasm</location>
    </subcellularLocation>
</comment>
<feature type="binding site" evidence="7">
    <location>
        <position position="181"/>
    </location>
    <ligand>
        <name>UDP-N-acetyl-alpha-D-muramoyl-L-alanyl-D-glutamate</name>
        <dbReference type="ChEBI" id="CHEBI:83900"/>
    </ligand>
</feature>
<comment type="cofactor">
    <cofactor evidence="7">
        <name>Mg(2+)</name>
        <dbReference type="ChEBI" id="CHEBI:18420"/>
    </cofactor>
</comment>
<evidence type="ECO:0000256" key="8">
    <source>
        <dbReference type="RuleBase" id="RU004135"/>
    </source>
</evidence>
<dbReference type="Gene3D" id="3.90.190.20">
    <property type="entry name" value="Mur ligase, C-terminal domain"/>
    <property type="match status" value="1"/>
</dbReference>
<organism evidence="13">
    <name type="scientific">Candidatus Kentrum sp. LPFa</name>
    <dbReference type="NCBI Taxonomy" id="2126335"/>
    <lineage>
        <taxon>Bacteria</taxon>
        <taxon>Pseudomonadati</taxon>
        <taxon>Pseudomonadota</taxon>
        <taxon>Gammaproteobacteria</taxon>
        <taxon>Candidatus Kentrum</taxon>
    </lineage>
</organism>
<keyword evidence="6 7" id="KW-0961">Cell wall biogenesis/degradation</keyword>
<dbReference type="InterPro" id="IPR036615">
    <property type="entry name" value="Mur_ligase_C_dom_sf"/>
</dbReference>
<dbReference type="GO" id="GO:0008765">
    <property type="term" value="F:UDP-N-acetylmuramoylalanyl-D-glutamate-2,6-diaminopimelate ligase activity"/>
    <property type="evidence" value="ECO:0007669"/>
    <property type="project" value="UniProtKB-UniRule"/>
</dbReference>
<reference evidence="13" key="1">
    <citation type="submission" date="2019-02" db="EMBL/GenBank/DDBJ databases">
        <authorList>
            <person name="Gruber-Vodicka R. H."/>
            <person name="Seah K. B. B."/>
        </authorList>
    </citation>
    <scope>NUCLEOTIDE SEQUENCE</scope>
    <source>
        <strain evidence="12">BECK_S312</strain>
        <strain evidence="13">BECK_S426</strain>
    </source>
</reference>
<evidence type="ECO:0000256" key="4">
    <source>
        <dbReference type="ARBA" id="ARBA00022984"/>
    </source>
</evidence>
<comment type="function">
    <text evidence="7">Catalyzes the addition of meso-diaminopimelic acid to the nucleotide precursor UDP-N-acetylmuramoyl-L-alanyl-D-glutamate (UMAG) in the biosynthesis of bacterial cell-wall peptidoglycan.</text>
</comment>
<dbReference type="Pfam" id="PF08245">
    <property type="entry name" value="Mur_ligase_M"/>
    <property type="match status" value="1"/>
</dbReference>
<evidence type="ECO:0000256" key="2">
    <source>
        <dbReference type="ARBA" id="ARBA00022618"/>
    </source>
</evidence>
<dbReference type="SUPFAM" id="SSF63418">
    <property type="entry name" value="MurE/MurF N-terminal domain"/>
    <property type="match status" value="1"/>
</dbReference>
<feature type="modified residue" description="N6-carboxylysine" evidence="7">
    <location>
        <position position="221"/>
    </location>
</feature>
<feature type="binding site" evidence="7">
    <location>
        <begin position="154"/>
        <end position="155"/>
    </location>
    <ligand>
        <name>UDP-N-acetyl-alpha-D-muramoyl-L-alanyl-D-glutamate</name>
        <dbReference type="ChEBI" id="CHEBI:83900"/>
    </ligand>
</feature>
<feature type="binding site" evidence="7">
    <location>
        <begin position="403"/>
        <end position="406"/>
    </location>
    <ligand>
        <name>meso-2,6-diaminopimelate</name>
        <dbReference type="ChEBI" id="CHEBI:57791"/>
    </ligand>
</feature>
<dbReference type="GO" id="GO:0051301">
    <property type="term" value="P:cell division"/>
    <property type="evidence" value="ECO:0007669"/>
    <property type="project" value="UniProtKB-KW"/>
</dbReference>
<evidence type="ECO:0000259" key="11">
    <source>
        <dbReference type="Pfam" id="PF08245"/>
    </source>
</evidence>
<name>A0A450XYB7_9GAMM</name>
<comment type="similarity">
    <text evidence="1 7">Belongs to the MurCDEF family. MurE subfamily.</text>
</comment>
<dbReference type="NCBIfam" id="NF001124">
    <property type="entry name" value="PRK00139.1-2"/>
    <property type="match status" value="1"/>
</dbReference>
<dbReference type="SUPFAM" id="SSF53623">
    <property type="entry name" value="MurD-like peptide ligases, catalytic domain"/>
    <property type="match status" value="1"/>
</dbReference>
<dbReference type="GO" id="GO:0008360">
    <property type="term" value="P:regulation of cell shape"/>
    <property type="evidence" value="ECO:0007669"/>
    <property type="project" value="UniProtKB-KW"/>
</dbReference>
<comment type="catalytic activity">
    <reaction evidence="7">
        <text>UDP-N-acetyl-alpha-D-muramoyl-L-alanyl-D-glutamate + meso-2,6-diaminopimelate + ATP = UDP-N-acetyl-alpha-D-muramoyl-L-alanyl-gamma-D-glutamyl-meso-2,6-diaminopimelate + ADP + phosphate + H(+)</text>
        <dbReference type="Rhea" id="RHEA:23676"/>
        <dbReference type="ChEBI" id="CHEBI:15378"/>
        <dbReference type="ChEBI" id="CHEBI:30616"/>
        <dbReference type="ChEBI" id="CHEBI:43474"/>
        <dbReference type="ChEBI" id="CHEBI:57791"/>
        <dbReference type="ChEBI" id="CHEBI:83900"/>
        <dbReference type="ChEBI" id="CHEBI:83905"/>
        <dbReference type="ChEBI" id="CHEBI:456216"/>
        <dbReference type="EC" id="6.3.2.13"/>
    </reaction>
</comment>
<feature type="short sequence motif" description="Meso-diaminopimelate recognition motif" evidence="7">
    <location>
        <begin position="403"/>
        <end position="406"/>
    </location>
</feature>
<dbReference type="NCBIfam" id="NF001126">
    <property type="entry name" value="PRK00139.1-4"/>
    <property type="match status" value="1"/>
</dbReference>
<dbReference type="GO" id="GO:0005524">
    <property type="term" value="F:ATP binding"/>
    <property type="evidence" value="ECO:0007669"/>
    <property type="project" value="UniProtKB-UniRule"/>
</dbReference>
<dbReference type="Gene3D" id="3.40.1190.10">
    <property type="entry name" value="Mur-like, catalytic domain"/>
    <property type="match status" value="1"/>
</dbReference>
<dbReference type="Gene3D" id="3.40.1390.10">
    <property type="entry name" value="MurE/MurF, N-terminal domain"/>
    <property type="match status" value="1"/>
</dbReference>
<evidence type="ECO:0000256" key="7">
    <source>
        <dbReference type="HAMAP-Rule" id="MF_00208"/>
    </source>
</evidence>
<protein>
    <recommendedName>
        <fullName evidence="7">UDP-N-acetylmuramoyl-L-alanyl-D-glutamate--2,6-diaminopimelate ligase</fullName>
        <ecNumber evidence="7">6.3.2.13</ecNumber>
    </recommendedName>
    <alternativeName>
        <fullName evidence="7">Meso-A2pm-adding enzyme</fullName>
    </alternativeName>
    <alternativeName>
        <fullName evidence="7">Meso-diaminopimelate-adding enzyme</fullName>
    </alternativeName>
    <alternativeName>
        <fullName evidence="7">UDP-MurNAc-L-Ala-D-Glu:meso-diaminopimelate ligase</fullName>
    </alternativeName>
    <alternativeName>
        <fullName evidence="7">UDP-MurNAc-tripeptide synthetase</fullName>
    </alternativeName>
    <alternativeName>
        <fullName evidence="7">UDP-N-acetylmuramyl-tripeptide synthetase</fullName>
    </alternativeName>
</protein>
<keyword evidence="3 7" id="KW-0133">Cell shape</keyword>
<dbReference type="Pfam" id="PF02875">
    <property type="entry name" value="Mur_ligase_C"/>
    <property type="match status" value="1"/>
</dbReference>
<feature type="domain" description="Mur ligase C-terminal" evidence="10">
    <location>
        <begin position="328"/>
        <end position="458"/>
    </location>
</feature>
<feature type="binding site" evidence="7">
    <location>
        <position position="460"/>
    </location>
    <ligand>
        <name>meso-2,6-diaminopimelate</name>
        <dbReference type="ChEBI" id="CHEBI:57791"/>
    </ligand>
</feature>
<dbReference type="PANTHER" id="PTHR23135:SF4">
    <property type="entry name" value="UDP-N-ACETYLMURAMOYL-L-ALANYL-D-GLUTAMATE--2,6-DIAMINOPIMELATE LIGASE MURE HOMOLOG, CHLOROPLASTIC"/>
    <property type="match status" value="1"/>
</dbReference>
<feature type="domain" description="Mur ligase central" evidence="11">
    <location>
        <begin position="110"/>
        <end position="305"/>
    </location>
</feature>
<keyword evidence="7" id="KW-0460">Magnesium</keyword>
<dbReference type="InterPro" id="IPR036565">
    <property type="entry name" value="Mur-like_cat_sf"/>
</dbReference>
<dbReference type="GO" id="GO:0009252">
    <property type="term" value="P:peptidoglycan biosynthetic process"/>
    <property type="evidence" value="ECO:0007669"/>
    <property type="project" value="UniProtKB-UniRule"/>
</dbReference>
<feature type="binding site" evidence="7">
    <location>
        <position position="379"/>
    </location>
    <ligand>
        <name>meso-2,6-diaminopimelate</name>
        <dbReference type="ChEBI" id="CHEBI:57791"/>
    </ligand>
</feature>
<feature type="binding site" evidence="7">
    <location>
        <position position="31"/>
    </location>
    <ligand>
        <name>UDP-N-acetyl-alpha-D-muramoyl-L-alanyl-D-glutamate</name>
        <dbReference type="ChEBI" id="CHEBI:83900"/>
    </ligand>
</feature>
<dbReference type="EC" id="6.3.2.13" evidence="7"/>
<dbReference type="InterPro" id="IPR000713">
    <property type="entry name" value="Mur_ligase_N"/>
</dbReference>
<keyword evidence="4 7" id="KW-0573">Peptidoglycan synthesis</keyword>
<dbReference type="NCBIfam" id="TIGR01085">
    <property type="entry name" value="murE"/>
    <property type="match status" value="1"/>
</dbReference>
<keyword evidence="7" id="KW-0067">ATP-binding</keyword>
<feature type="binding site" evidence="7">
    <location>
        <position position="187"/>
    </location>
    <ligand>
        <name>UDP-N-acetyl-alpha-D-muramoyl-L-alanyl-D-glutamate</name>
        <dbReference type="ChEBI" id="CHEBI:83900"/>
    </ligand>
</feature>
<sequence>MPKLNEILNGIEFFCRQGNDALLVDGIRFDSRAIQENDVFFAVKGAQVDGHRFIGRAIERGARAIVCRHIPADVPNDITVIIVKNVNAALGRAASNFYGTPSRHLKLVGVTGTNGKTTIATSLFRLFRKLGFGAGLLSTIQNQINDKVIATTHTTPDAARINRLMRQMVQEGCEYCFMEVSSHALTQHRVAGLEFTGGIFSNLSQDHLDYHATLDQYLKAKKSFFDRLPRDAFALVNTDDPNAKRMLEDCAARGFHFSMEKPADFTCHVLESHFGGMRLRMDSAEVQTSFIGEFNACNLLAVYASAVLLGQPKDRVLRFIGGLGDVAGRFESVRSAQGVTAIIDYAHTPDALRNVLETIEHIRNGKGQVITVVGAGGDRDRTKRPAMARIAAQLSDRVILTSDNPRSEDPNRILDDMQQGIAEKNEGKVMRIPDRKQAIKTALQLAGQGDIVLVAGKGHETYQEVKGIRNHFDDKEVVEEIFRGAA</sequence>
<comment type="caution">
    <text evidence="7">Lacks conserved residue(s) required for the propagation of feature annotation.</text>
</comment>
<feature type="binding site" evidence="7">
    <location>
        <begin position="112"/>
        <end position="118"/>
    </location>
    <ligand>
        <name>ATP</name>
        <dbReference type="ChEBI" id="CHEBI:30616"/>
    </ligand>
</feature>
<dbReference type="HAMAP" id="MF_00208">
    <property type="entry name" value="MurE"/>
    <property type="match status" value="1"/>
</dbReference>